<feature type="domain" description="ABC transporter" evidence="7">
    <location>
        <begin position="2"/>
        <end position="242"/>
    </location>
</feature>
<evidence type="ECO:0000256" key="3">
    <source>
        <dbReference type="ARBA" id="ARBA00022475"/>
    </source>
</evidence>
<evidence type="ECO:0000256" key="6">
    <source>
        <dbReference type="ARBA" id="ARBA00023136"/>
    </source>
</evidence>
<name>A0ABN1J6D5_9CLOT</name>
<keyword evidence="6" id="KW-0472">Membrane</keyword>
<comment type="caution">
    <text evidence="8">The sequence shown here is derived from an EMBL/GenBank/DDBJ whole genome shotgun (WGS) entry which is preliminary data.</text>
</comment>
<evidence type="ECO:0000313" key="8">
    <source>
        <dbReference type="EMBL" id="GAA0730128.1"/>
    </source>
</evidence>
<proteinExistence type="predicted"/>
<dbReference type="PANTHER" id="PTHR43166:SF35">
    <property type="entry name" value="L-CYSTINE IMPORT ATP-BINDING PROTEIN TCYN"/>
    <property type="match status" value="1"/>
</dbReference>
<dbReference type="PROSITE" id="PS00211">
    <property type="entry name" value="ABC_TRANSPORTER_1"/>
    <property type="match status" value="1"/>
</dbReference>
<dbReference type="PIRSF" id="PIRSF039085">
    <property type="entry name" value="ABC_ATPase_HisP"/>
    <property type="match status" value="1"/>
</dbReference>
<dbReference type="PROSITE" id="PS50893">
    <property type="entry name" value="ABC_TRANSPORTER_2"/>
    <property type="match status" value="1"/>
</dbReference>
<reference evidence="9" key="1">
    <citation type="journal article" date="2019" name="Int. J. Syst. Evol. Microbiol.">
        <title>The Global Catalogue of Microorganisms (GCM) 10K type strain sequencing project: providing services to taxonomists for standard genome sequencing and annotation.</title>
        <authorList>
            <consortium name="The Broad Institute Genomics Platform"/>
            <consortium name="The Broad Institute Genome Sequencing Center for Infectious Disease"/>
            <person name="Wu L."/>
            <person name="Ma J."/>
        </authorList>
    </citation>
    <scope>NUCLEOTIDE SEQUENCE [LARGE SCALE GENOMIC DNA]</scope>
    <source>
        <strain evidence="9">JCM 1405</strain>
    </source>
</reference>
<dbReference type="SMART" id="SM00382">
    <property type="entry name" value="AAA"/>
    <property type="match status" value="1"/>
</dbReference>
<dbReference type="CDD" id="cd03262">
    <property type="entry name" value="ABC_HisP_GlnQ"/>
    <property type="match status" value="1"/>
</dbReference>
<dbReference type="RefSeq" id="WP_343771155.1">
    <property type="nucleotide sequence ID" value="NZ_BAAACF010000012.1"/>
</dbReference>
<evidence type="ECO:0000256" key="4">
    <source>
        <dbReference type="ARBA" id="ARBA00022741"/>
    </source>
</evidence>
<sequence>MIDIKNLHKSFGNNEILKGIDLQINKGETAVIIGPSGSGKTTLLRCINLLEIPNEGSIAIGESKLVFNGNKKISNNEILELRKGTGMVFQGFYLFPHMTVIENIMEGQITVLKVSREEASKKALKLLAKVGLLEKKDHYPYELSGGQQQRVAIARAMAMEPEVILFDEPTSALDPELAAEVMKVMKELSREGMTMVVVTHKMSFAREAAHKVVFMDDGLIVEAGTPQQVFENTSNERLKQFLSIVDD</sequence>
<dbReference type="InterPro" id="IPR003439">
    <property type="entry name" value="ABC_transporter-like_ATP-bd"/>
</dbReference>
<protein>
    <submittedName>
        <fullName evidence="8">Amino acid ABC transporter ATP-binding protein</fullName>
    </submittedName>
</protein>
<evidence type="ECO:0000256" key="5">
    <source>
        <dbReference type="ARBA" id="ARBA00022840"/>
    </source>
</evidence>
<comment type="subcellular location">
    <subcellularLocation>
        <location evidence="1">Cell membrane</location>
        <topology evidence="1">Peripheral membrane protein</topology>
    </subcellularLocation>
</comment>
<dbReference type="Proteomes" id="UP001500339">
    <property type="component" value="Unassembled WGS sequence"/>
</dbReference>
<dbReference type="Pfam" id="PF00005">
    <property type="entry name" value="ABC_tran"/>
    <property type="match status" value="1"/>
</dbReference>
<evidence type="ECO:0000259" key="7">
    <source>
        <dbReference type="PROSITE" id="PS50893"/>
    </source>
</evidence>
<evidence type="ECO:0000256" key="1">
    <source>
        <dbReference type="ARBA" id="ARBA00004202"/>
    </source>
</evidence>
<dbReference type="InterPro" id="IPR027417">
    <property type="entry name" value="P-loop_NTPase"/>
</dbReference>
<accession>A0ABN1J6D5</accession>
<dbReference type="InterPro" id="IPR017871">
    <property type="entry name" value="ABC_transporter-like_CS"/>
</dbReference>
<dbReference type="EMBL" id="BAAACF010000012">
    <property type="protein sequence ID" value="GAA0730128.1"/>
    <property type="molecule type" value="Genomic_DNA"/>
</dbReference>
<organism evidence="8 9">
    <name type="scientific">Clostridium malenominatum</name>
    <dbReference type="NCBI Taxonomy" id="1539"/>
    <lineage>
        <taxon>Bacteria</taxon>
        <taxon>Bacillati</taxon>
        <taxon>Bacillota</taxon>
        <taxon>Clostridia</taxon>
        <taxon>Eubacteriales</taxon>
        <taxon>Clostridiaceae</taxon>
        <taxon>Clostridium</taxon>
    </lineage>
</organism>
<gene>
    <name evidence="8" type="ORF">GCM10008905_31030</name>
</gene>
<dbReference type="InterPro" id="IPR030679">
    <property type="entry name" value="ABC_ATPase_HisP-typ"/>
</dbReference>
<evidence type="ECO:0000256" key="2">
    <source>
        <dbReference type="ARBA" id="ARBA00022448"/>
    </source>
</evidence>
<evidence type="ECO:0000313" key="9">
    <source>
        <dbReference type="Proteomes" id="UP001500339"/>
    </source>
</evidence>
<keyword evidence="2" id="KW-0813">Transport</keyword>
<dbReference type="InterPro" id="IPR050086">
    <property type="entry name" value="MetN_ABC_transporter-like"/>
</dbReference>
<dbReference type="SUPFAM" id="SSF52540">
    <property type="entry name" value="P-loop containing nucleoside triphosphate hydrolases"/>
    <property type="match status" value="1"/>
</dbReference>
<dbReference type="Gene3D" id="3.40.50.300">
    <property type="entry name" value="P-loop containing nucleotide triphosphate hydrolases"/>
    <property type="match status" value="1"/>
</dbReference>
<keyword evidence="9" id="KW-1185">Reference proteome</keyword>
<keyword evidence="3" id="KW-1003">Cell membrane</keyword>
<keyword evidence="5 8" id="KW-0067">ATP-binding</keyword>
<dbReference type="GO" id="GO:0005524">
    <property type="term" value="F:ATP binding"/>
    <property type="evidence" value="ECO:0007669"/>
    <property type="project" value="UniProtKB-KW"/>
</dbReference>
<dbReference type="PANTHER" id="PTHR43166">
    <property type="entry name" value="AMINO ACID IMPORT ATP-BINDING PROTEIN"/>
    <property type="match status" value="1"/>
</dbReference>
<keyword evidence="4" id="KW-0547">Nucleotide-binding</keyword>
<dbReference type="InterPro" id="IPR003593">
    <property type="entry name" value="AAA+_ATPase"/>
</dbReference>